<sequence length="337" mass="39133">MFTKVWKEINNGQIAPVYCIYGEESYFIDETIKRIKQALSTAAEEAEVITFDMEESPVDLVIGEADTFPFFSERKMVIAKNASFLKASEKGKEKIEHDLKRLENWLAHPSDFCVTVFIAPYEKLDERKKITKAMKEKSILLHAQTPKENDLATWIRSEVNRFEKNIADEAVDKLVEMVGANMLQLQIEIEKIALYLGEEKQITAHLVEELVAKTLEHDAFKMLNAYLTKNVPEALQIYHELLRQKEEPIMLVGLLASNIRTMNNVYYLQKKGYHPNQISKQLKIHPYRVKLMVESRDRPNEERLLKALKNLSEIDLKLKSVSGNRERYLEMFLLKAL</sequence>
<keyword evidence="12" id="KW-1185">Reference proteome</keyword>
<dbReference type="InterPro" id="IPR027417">
    <property type="entry name" value="P-loop_NTPase"/>
</dbReference>
<evidence type="ECO:0000256" key="8">
    <source>
        <dbReference type="ARBA" id="ARBA00049244"/>
    </source>
</evidence>
<dbReference type="SUPFAM" id="SSF48019">
    <property type="entry name" value="post-AAA+ oligomerization domain-like"/>
    <property type="match status" value="1"/>
</dbReference>
<comment type="catalytic activity">
    <reaction evidence="8">
        <text>DNA(n) + a 2'-deoxyribonucleoside 5'-triphosphate = DNA(n+1) + diphosphate</text>
        <dbReference type="Rhea" id="RHEA:22508"/>
        <dbReference type="Rhea" id="RHEA-COMP:17339"/>
        <dbReference type="Rhea" id="RHEA-COMP:17340"/>
        <dbReference type="ChEBI" id="CHEBI:33019"/>
        <dbReference type="ChEBI" id="CHEBI:61560"/>
        <dbReference type="ChEBI" id="CHEBI:173112"/>
        <dbReference type="EC" id="2.7.7.7"/>
    </reaction>
</comment>
<dbReference type="Gene3D" id="1.20.272.10">
    <property type="match status" value="1"/>
</dbReference>
<keyword evidence="5" id="KW-0235">DNA replication</keyword>
<accession>A0ABT8GVT8</accession>
<dbReference type="InterPro" id="IPR010372">
    <property type="entry name" value="DNA_pol3_delta_N"/>
</dbReference>
<evidence type="ECO:0000256" key="3">
    <source>
        <dbReference type="ARBA" id="ARBA00022679"/>
    </source>
</evidence>
<dbReference type="NCBIfam" id="TIGR01128">
    <property type="entry name" value="holA"/>
    <property type="match status" value="1"/>
</dbReference>
<evidence type="ECO:0000256" key="7">
    <source>
        <dbReference type="ARBA" id="ARBA00034754"/>
    </source>
</evidence>
<dbReference type="InterPro" id="IPR008921">
    <property type="entry name" value="DNA_pol3_clamp-load_cplx_C"/>
</dbReference>
<dbReference type="Pfam" id="PF06144">
    <property type="entry name" value="DNA_pol3_delta"/>
    <property type="match status" value="1"/>
</dbReference>
<feature type="domain" description="DNA polymerase III delta N-terminal" evidence="9">
    <location>
        <begin position="18"/>
        <end position="144"/>
    </location>
</feature>
<dbReference type="Pfam" id="PF21694">
    <property type="entry name" value="DNA_pol3_delta_C"/>
    <property type="match status" value="1"/>
</dbReference>
<organism evidence="11 12">
    <name type="scientific">Ureibacillus aquaedulcis</name>
    <dbReference type="NCBI Taxonomy" id="3058421"/>
    <lineage>
        <taxon>Bacteria</taxon>
        <taxon>Bacillati</taxon>
        <taxon>Bacillota</taxon>
        <taxon>Bacilli</taxon>
        <taxon>Bacillales</taxon>
        <taxon>Caryophanaceae</taxon>
        <taxon>Ureibacillus</taxon>
    </lineage>
</organism>
<dbReference type="EMBL" id="JAUHTQ010000019">
    <property type="protein sequence ID" value="MDN4495314.1"/>
    <property type="molecule type" value="Genomic_DNA"/>
</dbReference>
<gene>
    <name evidence="11" type="primary">holA</name>
    <name evidence="11" type="ORF">QYB95_17325</name>
</gene>
<comment type="similarity">
    <text evidence="7">Belongs to the DNA polymerase HolA subunit family.</text>
</comment>
<reference evidence="11" key="1">
    <citation type="submission" date="2023-07" db="EMBL/GenBank/DDBJ databases">
        <title>Ureibacillus sp. isolated from freshwater well.</title>
        <authorList>
            <person name="Kirdat K."/>
            <person name="Bhatt A."/>
            <person name="Teware R."/>
            <person name="Bhavsar Y."/>
            <person name="Yadav A."/>
        </authorList>
    </citation>
    <scope>NUCLEOTIDE SEQUENCE</scope>
    <source>
        <strain evidence="11">BA0131</strain>
    </source>
</reference>
<dbReference type="GO" id="GO:0003887">
    <property type="term" value="F:DNA-directed DNA polymerase activity"/>
    <property type="evidence" value="ECO:0007669"/>
    <property type="project" value="UniProtKB-EC"/>
</dbReference>
<dbReference type="Gene3D" id="3.40.50.300">
    <property type="entry name" value="P-loop containing nucleotide triphosphate hydrolases"/>
    <property type="match status" value="1"/>
</dbReference>
<keyword evidence="3 11" id="KW-0808">Transferase</keyword>
<dbReference type="RefSeq" id="WP_301139631.1">
    <property type="nucleotide sequence ID" value="NZ_JAUHTQ010000019.1"/>
</dbReference>
<evidence type="ECO:0000259" key="10">
    <source>
        <dbReference type="Pfam" id="PF21694"/>
    </source>
</evidence>
<feature type="domain" description="DNA polymerase III delta subunit-like C-terminal" evidence="10">
    <location>
        <begin position="216"/>
        <end position="335"/>
    </location>
</feature>
<dbReference type="InterPro" id="IPR048466">
    <property type="entry name" value="DNA_pol3_delta-like_C"/>
</dbReference>
<dbReference type="PANTHER" id="PTHR34388">
    <property type="entry name" value="DNA POLYMERASE III SUBUNIT DELTA"/>
    <property type="match status" value="1"/>
</dbReference>
<evidence type="ECO:0000256" key="6">
    <source>
        <dbReference type="ARBA" id="ARBA00022932"/>
    </source>
</evidence>
<dbReference type="Gene3D" id="1.10.8.60">
    <property type="match status" value="1"/>
</dbReference>
<comment type="caution">
    <text evidence="11">The sequence shown here is derived from an EMBL/GenBank/DDBJ whole genome shotgun (WGS) entry which is preliminary data.</text>
</comment>
<proteinExistence type="inferred from homology"/>
<dbReference type="Proteomes" id="UP001172743">
    <property type="component" value="Unassembled WGS sequence"/>
</dbReference>
<dbReference type="PANTHER" id="PTHR34388:SF1">
    <property type="entry name" value="DNA POLYMERASE III SUBUNIT DELTA"/>
    <property type="match status" value="1"/>
</dbReference>
<evidence type="ECO:0000313" key="12">
    <source>
        <dbReference type="Proteomes" id="UP001172743"/>
    </source>
</evidence>
<evidence type="ECO:0000256" key="4">
    <source>
        <dbReference type="ARBA" id="ARBA00022695"/>
    </source>
</evidence>
<keyword evidence="6" id="KW-0239">DNA-directed DNA polymerase</keyword>
<keyword evidence="4 11" id="KW-0548">Nucleotidyltransferase</keyword>
<evidence type="ECO:0000259" key="9">
    <source>
        <dbReference type="Pfam" id="PF06144"/>
    </source>
</evidence>
<evidence type="ECO:0000256" key="2">
    <source>
        <dbReference type="ARBA" id="ARBA00017703"/>
    </source>
</evidence>
<evidence type="ECO:0000256" key="5">
    <source>
        <dbReference type="ARBA" id="ARBA00022705"/>
    </source>
</evidence>
<evidence type="ECO:0000256" key="1">
    <source>
        <dbReference type="ARBA" id="ARBA00012417"/>
    </source>
</evidence>
<evidence type="ECO:0000313" key="11">
    <source>
        <dbReference type="EMBL" id="MDN4495314.1"/>
    </source>
</evidence>
<dbReference type="InterPro" id="IPR005790">
    <property type="entry name" value="DNA_polIII_delta"/>
</dbReference>
<dbReference type="EC" id="2.7.7.7" evidence="1"/>
<name>A0ABT8GVT8_9BACL</name>
<dbReference type="SUPFAM" id="SSF52540">
    <property type="entry name" value="P-loop containing nucleoside triphosphate hydrolases"/>
    <property type="match status" value="1"/>
</dbReference>
<protein>
    <recommendedName>
        <fullName evidence="2">DNA polymerase III subunit delta</fullName>
        <ecNumber evidence="1">2.7.7.7</ecNumber>
    </recommendedName>
</protein>